<reference evidence="3" key="1">
    <citation type="journal article" date="2019" name="Int. J. Syst. Evol. Microbiol.">
        <title>The Global Catalogue of Microorganisms (GCM) 10K type strain sequencing project: providing services to taxonomists for standard genome sequencing and annotation.</title>
        <authorList>
            <consortium name="The Broad Institute Genomics Platform"/>
            <consortium name="The Broad Institute Genome Sequencing Center for Infectious Disease"/>
            <person name="Wu L."/>
            <person name="Ma J."/>
        </authorList>
    </citation>
    <scope>NUCLEOTIDE SEQUENCE [LARGE SCALE GENOMIC DNA]</scope>
    <source>
        <strain evidence="3">JCM 3380</strain>
    </source>
</reference>
<sequence length="418" mass="44831">MTPDDLHDLAARHGVPGAQVGTLTPDGISVLTTGVTSRATAVPVDEDTLFQYGSITKVWTTALVLQLVDEGRLTLDTPVVDVLPTFRIADPEHTAAITVRHLLTHTSGIGGDVFTDTGDNDDCLERYVDALATVEPVTRPGGPLSYCNSGFVVAGRIVEVLRGVSWDDALKDHLLDPLGLDHVITRVRDAPLFRTAVGHENGAPVKRWMLPRALGPAGLITGTARDLLRFTAAHLGDGAARRMREEQVSLRAVSTVDIGWGLGWALADWAGVACVHHGGRTIGQAAKLWAFPERGLALCVLTNSPDGSGLAEEAVALFAAEHGLVPPEPRVDADADLTGLEGVYETLLTRLTLTRDEHGFHLEVAGEGVTEPSKPVQPIGRGRFVVDLNGARREFAHLEHDGADFLYLNRLFRRVTAP</sequence>
<organism evidence="2 3">
    <name type="scientific">Saccharothrix mutabilis subsp. mutabilis</name>
    <dbReference type="NCBI Taxonomy" id="66855"/>
    <lineage>
        <taxon>Bacteria</taxon>
        <taxon>Bacillati</taxon>
        <taxon>Actinomycetota</taxon>
        <taxon>Actinomycetes</taxon>
        <taxon>Pseudonocardiales</taxon>
        <taxon>Pseudonocardiaceae</taxon>
        <taxon>Saccharothrix</taxon>
    </lineage>
</organism>
<evidence type="ECO:0000313" key="2">
    <source>
        <dbReference type="EMBL" id="GAA0211310.1"/>
    </source>
</evidence>
<comment type="caution">
    <text evidence="2">The sequence shown here is derived from an EMBL/GenBank/DDBJ whole genome shotgun (WGS) entry which is preliminary data.</text>
</comment>
<dbReference type="SUPFAM" id="SSF56601">
    <property type="entry name" value="beta-lactamase/transpeptidase-like"/>
    <property type="match status" value="1"/>
</dbReference>
<dbReference type="InterPro" id="IPR001466">
    <property type="entry name" value="Beta-lactam-related"/>
</dbReference>
<dbReference type="Pfam" id="PF00144">
    <property type="entry name" value="Beta-lactamase"/>
    <property type="match status" value="1"/>
</dbReference>
<gene>
    <name evidence="2" type="ORF">GCM10010492_06410</name>
</gene>
<dbReference type="EMBL" id="BAAABU010000001">
    <property type="protein sequence ID" value="GAA0211310.1"/>
    <property type="molecule type" value="Genomic_DNA"/>
</dbReference>
<evidence type="ECO:0000313" key="3">
    <source>
        <dbReference type="Proteomes" id="UP001500416"/>
    </source>
</evidence>
<proteinExistence type="predicted"/>
<evidence type="ECO:0000259" key="1">
    <source>
        <dbReference type="Pfam" id="PF00144"/>
    </source>
</evidence>
<dbReference type="PANTHER" id="PTHR46825">
    <property type="entry name" value="D-ALANYL-D-ALANINE-CARBOXYPEPTIDASE/ENDOPEPTIDASE AMPH"/>
    <property type="match status" value="1"/>
</dbReference>
<name>A0ABP3CPN7_9PSEU</name>
<protein>
    <recommendedName>
        <fullName evidence="1">Beta-lactamase-related domain-containing protein</fullName>
    </recommendedName>
</protein>
<dbReference type="InterPro" id="IPR050491">
    <property type="entry name" value="AmpC-like"/>
</dbReference>
<feature type="domain" description="Beta-lactamase-related" evidence="1">
    <location>
        <begin position="8"/>
        <end position="309"/>
    </location>
</feature>
<dbReference type="PANTHER" id="PTHR46825:SF9">
    <property type="entry name" value="BETA-LACTAMASE-RELATED DOMAIN-CONTAINING PROTEIN"/>
    <property type="match status" value="1"/>
</dbReference>
<dbReference type="InterPro" id="IPR012338">
    <property type="entry name" value="Beta-lactam/transpept-like"/>
</dbReference>
<dbReference type="Proteomes" id="UP001500416">
    <property type="component" value="Unassembled WGS sequence"/>
</dbReference>
<keyword evidence="3" id="KW-1185">Reference proteome</keyword>
<dbReference type="RefSeq" id="WP_343932047.1">
    <property type="nucleotide sequence ID" value="NZ_BAAABU010000001.1"/>
</dbReference>
<accession>A0ABP3CPN7</accession>
<dbReference type="Gene3D" id="3.40.710.10">
    <property type="entry name" value="DD-peptidase/beta-lactamase superfamily"/>
    <property type="match status" value="1"/>
</dbReference>